<evidence type="ECO:0000313" key="3">
    <source>
        <dbReference type="Proteomes" id="UP000325577"/>
    </source>
</evidence>
<feature type="compositionally biased region" description="Low complexity" evidence="1">
    <location>
        <begin position="50"/>
        <end position="64"/>
    </location>
</feature>
<accession>A0A5J4ZYX4</accession>
<dbReference type="Proteomes" id="UP000325577">
    <property type="component" value="Linkage Group LG4"/>
</dbReference>
<evidence type="ECO:0000313" key="2">
    <source>
        <dbReference type="EMBL" id="KAA8524045.1"/>
    </source>
</evidence>
<reference evidence="2 3" key="1">
    <citation type="submission" date="2019-09" db="EMBL/GenBank/DDBJ databases">
        <title>A chromosome-level genome assembly of the Chinese tupelo Nyssa sinensis.</title>
        <authorList>
            <person name="Yang X."/>
            <person name="Kang M."/>
            <person name="Yang Y."/>
            <person name="Xiong H."/>
            <person name="Wang M."/>
            <person name="Zhang Z."/>
            <person name="Wang Z."/>
            <person name="Wu H."/>
            <person name="Ma T."/>
            <person name="Liu J."/>
            <person name="Xi Z."/>
        </authorList>
    </citation>
    <scope>NUCLEOTIDE SEQUENCE [LARGE SCALE GENOMIC DNA]</scope>
    <source>
        <strain evidence="2">J267</strain>
        <tissue evidence="2">Leaf</tissue>
    </source>
</reference>
<feature type="region of interest" description="Disordered" evidence="1">
    <location>
        <begin position="48"/>
        <end position="69"/>
    </location>
</feature>
<sequence length="123" mass="12450">MGPSLTEATKQKKKIMKSLSVLGLVRTAGAWSNGQGVSQFQPILGKTTGAQAGAARARPIQPGATSTSWGRAIARSQKVGARTTGATSGDGVRAYEATRGVGARAAALRARTVTLGARAATTV</sequence>
<protein>
    <submittedName>
        <fullName evidence="2">Uncharacterized protein</fullName>
    </submittedName>
</protein>
<name>A0A5J4ZYX4_9ASTE</name>
<proteinExistence type="predicted"/>
<dbReference type="AlphaFoldDB" id="A0A5J4ZYX4"/>
<evidence type="ECO:0000256" key="1">
    <source>
        <dbReference type="SAM" id="MobiDB-lite"/>
    </source>
</evidence>
<organism evidence="2 3">
    <name type="scientific">Nyssa sinensis</name>
    <dbReference type="NCBI Taxonomy" id="561372"/>
    <lineage>
        <taxon>Eukaryota</taxon>
        <taxon>Viridiplantae</taxon>
        <taxon>Streptophyta</taxon>
        <taxon>Embryophyta</taxon>
        <taxon>Tracheophyta</taxon>
        <taxon>Spermatophyta</taxon>
        <taxon>Magnoliopsida</taxon>
        <taxon>eudicotyledons</taxon>
        <taxon>Gunneridae</taxon>
        <taxon>Pentapetalae</taxon>
        <taxon>asterids</taxon>
        <taxon>Cornales</taxon>
        <taxon>Nyssaceae</taxon>
        <taxon>Nyssa</taxon>
    </lineage>
</organism>
<gene>
    <name evidence="2" type="ORF">F0562_010524</name>
</gene>
<keyword evidence="3" id="KW-1185">Reference proteome</keyword>
<dbReference type="EMBL" id="CM018047">
    <property type="protein sequence ID" value="KAA8524045.1"/>
    <property type="molecule type" value="Genomic_DNA"/>
</dbReference>